<proteinExistence type="predicted"/>
<gene>
    <name evidence="1" type="ORF">GCM10011274_38280</name>
</gene>
<accession>A0A8H9M1X6</accession>
<evidence type="ECO:0000313" key="1">
    <source>
        <dbReference type="EMBL" id="GGZ76440.1"/>
    </source>
</evidence>
<comment type="caution">
    <text evidence="1">The sequence shown here is derived from an EMBL/GenBank/DDBJ whole genome shotgun (WGS) entry which is preliminary data.</text>
</comment>
<sequence>MLCFAGAFPAKLGVSFAHSPAVLAGKVHLLVLTKKSFYVASQVSTNSVAAYDGTLSVKCNVLAVL</sequence>
<dbReference type="AlphaFoldDB" id="A0A8H9M1X6"/>
<reference evidence="1 2" key="1">
    <citation type="journal article" date="2014" name="Int. J. Syst. Evol. Microbiol.">
        <title>Complete genome sequence of Corynebacterium casei LMG S-19264T (=DSM 44701T), isolated from a smear-ripened cheese.</title>
        <authorList>
            <consortium name="US DOE Joint Genome Institute (JGI-PGF)"/>
            <person name="Walter F."/>
            <person name="Albersmeier A."/>
            <person name="Kalinowski J."/>
            <person name="Ruckert C."/>
        </authorList>
    </citation>
    <scope>NUCLEOTIDE SEQUENCE [LARGE SCALE GENOMIC DNA]</scope>
    <source>
        <strain evidence="1 2">KCTC 32337</strain>
    </source>
</reference>
<organism evidence="1 2">
    <name type="scientific">Paraglaciecola chathamensis</name>
    <dbReference type="NCBI Taxonomy" id="368405"/>
    <lineage>
        <taxon>Bacteria</taxon>
        <taxon>Pseudomonadati</taxon>
        <taxon>Pseudomonadota</taxon>
        <taxon>Gammaproteobacteria</taxon>
        <taxon>Alteromonadales</taxon>
        <taxon>Alteromonadaceae</taxon>
        <taxon>Paraglaciecola</taxon>
    </lineage>
</organism>
<dbReference type="Proteomes" id="UP000622604">
    <property type="component" value="Unassembled WGS sequence"/>
</dbReference>
<name>A0A8H9M1X6_9ALTE</name>
<evidence type="ECO:0000313" key="2">
    <source>
        <dbReference type="Proteomes" id="UP000622604"/>
    </source>
</evidence>
<dbReference type="EMBL" id="BMZC01000013">
    <property type="protein sequence ID" value="GGZ76440.1"/>
    <property type="molecule type" value="Genomic_DNA"/>
</dbReference>
<protein>
    <submittedName>
        <fullName evidence="1">Uncharacterized protein</fullName>
    </submittedName>
</protein>